<organism evidence="10 11">
    <name type="scientific">Linum tenue</name>
    <dbReference type="NCBI Taxonomy" id="586396"/>
    <lineage>
        <taxon>Eukaryota</taxon>
        <taxon>Viridiplantae</taxon>
        <taxon>Streptophyta</taxon>
        <taxon>Embryophyta</taxon>
        <taxon>Tracheophyta</taxon>
        <taxon>Spermatophyta</taxon>
        <taxon>Magnoliopsida</taxon>
        <taxon>eudicotyledons</taxon>
        <taxon>Gunneridae</taxon>
        <taxon>Pentapetalae</taxon>
        <taxon>rosids</taxon>
        <taxon>fabids</taxon>
        <taxon>Malpighiales</taxon>
        <taxon>Linaceae</taxon>
        <taxon>Linum</taxon>
    </lineage>
</organism>
<gene>
    <name evidence="10" type="ORF">LITE_LOCUS21729</name>
</gene>
<keyword evidence="4 8" id="KW-0812">Transmembrane</keyword>
<dbReference type="GO" id="GO:0019706">
    <property type="term" value="F:protein-cysteine S-palmitoyltransferase activity"/>
    <property type="evidence" value="ECO:0007669"/>
    <property type="project" value="UniProtKB-EC"/>
</dbReference>
<protein>
    <recommendedName>
        <fullName evidence="8">S-acyltransferase</fullName>
        <ecNumber evidence="8">2.3.1.225</ecNumber>
    </recommendedName>
    <alternativeName>
        <fullName evidence="8">Palmitoyltransferase</fullName>
    </alternativeName>
</protein>
<evidence type="ECO:0000256" key="4">
    <source>
        <dbReference type="ARBA" id="ARBA00022692"/>
    </source>
</evidence>
<evidence type="ECO:0000313" key="11">
    <source>
        <dbReference type="Proteomes" id="UP001154282"/>
    </source>
</evidence>
<evidence type="ECO:0000256" key="7">
    <source>
        <dbReference type="ARBA" id="ARBA00023315"/>
    </source>
</evidence>
<dbReference type="GO" id="GO:0005783">
    <property type="term" value="C:endoplasmic reticulum"/>
    <property type="evidence" value="ECO:0007669"/>
    <property type="project" value="TreeGrafter"/>
</dbReference>
<dbReference type="AlphaFoldDB" id="A0AAV0L2E8"/>
<evidence type="ECO:0000259" key="9">
    <source>
        <dbReference type="Pfam" id="PF01529"/>
    </source>
</evidence>
<keyword evidence="11" id="KW-1185">Reference proteome</keyword>
<evidence type="ECO:0000256" key="6">
    <source>
        <dbReference type="ARBA" id="ARBA00023136"/>
    </source>
</evidence>
<comment type="similarity">
    <text evidence="2 8">Belongs to the DHHC palmitoyltransferase family.</text>
</comment>
<dbReference type="EMBL" id="CAMGYJ010000006">
    <property type="protein sequence ID" value="CAI0428572.1"/>
    <property type="molecule type" value="Genomic_DNA"/>
</dbReference>
<feature type="transmembrane region" description="Helical" evidence="8">
    <location>
        <begin position="6"/>
        <end position="26"/>
    </location>
</feature>
<accession>A0AAV0L2E8</accession>
<dbReference type="InterPro" id="IPR001594">
    <property type="entry name" value="Palmitoyltrfase_DHHC"/>
</dbReference>
<sequence length="373" mass="43304">MGFLQHVICFFYFDFFPSGFMQIFLLKGRLIFGPDARSVAITVLLILIPSVIFCTSVARNLADELPPTSSLRYAIPAAAILFTIYVLVLLFLTSSRDPGIVPRNTHPPEDESFYDPSVRIDANNGRQTPTPRLPRTKEVLVNGLPVKVKYCETCMLYRPPRCSHCSVCDNCVERFDHHCPWRNYRHFFLFVSSSAFLCIYVFAMSAWNIKFLMNQHVYLWRAMRESPASVVLMIYCFIFLWFVGGLTCFHLYLISRNQVISFFISPTTYENFRYGAMNRVNVYNKGCLRNFLEVFCSKTKPSRINFRAYVQEEQQTQQQQQQYCFPAMQVREAANRENGDGGDDRRVKVEDNLEIDKDFMKISERHIAIEDGV</sequence>
<evidence type="ECO:0000313" key="10">
    <source>
        <dbReference type="EMBL" id="CAI0428572.1"/>
    </source>
</evidence>
<comment type="domain">
    <text evidence="8">The DHHC domain is required for palmitoyltransferase activity.</text>
</comment>
<dbReference type="InterPro" id="IPR039859">
    <property type="entry name" value="PFA4/ZDH16/20/ERF2-like"/>
</dbReference>
<evidence type="ECO:0000256" key="2">
    <source>
        <dbReference type="ARBA" id="ARBA00008574"/>
    </source>
</evidence>
<evidence type="ECO:0000256" key="3">
    <source>
        <dbReference type="ARBA" id="ARBA00022679"/>
    </source>
</evidence>
<keyword evidence="5 8" id="KW-1133">Transmembrane helix</keyword>
<keyword evidence="3 8" id="KW-0808">Transferase</keyword>
<dbReference type="PANTHER" id="PTHR22883:SF440">
    <property type="entry name" value="S-ACYLTRANSFERASE"/>
    <property type="match status" value="1"/>
</dbReference>
<name>A0AAV0L2E8_9ROSI</name>
<reference evidence="10" key="1">
    <citation type="submission" date="2022-08" db="EMBL/GenBank/DDBJ databases">
        <authorList>
            <person name="Gutierrez-Valencia J."/>
        </authorList>
    </citation>
    <scope>NUCLEOTIDE SEQUENCE</scope>
</reference>
<dbReference type="GO" id="GO:0006612">
    <property type="term" value="P:protein targeting to membrane"/>
    <property type="evidence" value="ECO:0007669"/>
    <property type="project" value="TreeGrafter"/>
</dbReference>
<evidence type="ECO:0000256" key="8">
    <source>
        <dbReference type="RuleBase" id="RU079119"/>
    </source>
</evidence>
<dbReference type="Pfam" id="PF01529">
    <property type="entry name" value="DHHC"/>
    <property type="match status" value="1"/>
</dbReference>
<evidence type="ECO:0000256" key="5">
    <source>
        <dbReference type="ARBA" id="ARBA00022989"/>
    </source>
</evidence>
<keyword evidence="7 8" id="KW-0012">Acyltransferase</keyword>
<dbReference type="Proteomes" id="UP001154282">
    <property type="component" value="Unassembled WGS sequence"/>
</dbReference>
<feature type="transmembrane region" description="Helical" evidence="8">
    <location>
        <begin position="38"/>
        <end position="61"/>
    </location>
</feature>
<feature type="transmembrane region" description="Helical" evidence="8">
    <location>
        <begin position="229"/>
        <end position="254"/>
    </location>
</feature>
<comment type="subcellular location">
    <subcellularLocation>
        <location evidence="1">Endomembrane system</location>
        <topology evidence="1">Multi-pass membrane protein</topology>
    </subcellularLocation>
</comment>
<dbReference type="EC" id="2.3.1.225" evidence="8"/>
<feature type="transmembrane region" description="Helical" evidence="8">
    <location>
        <begin position="73"/>
        <end position="93"/>
    </location>
</feature>
<feature type="transmembrane region" description="Helical" evidence="8">
    <location>
        <begin position="187"/>
        <end position="209"/>
    </location>
</feature>
<dbReference type="PROSITE" id="PS50216">
    <property type="entry name" value="DHHC"/>
    <property type="match status" value="1"/>
</dbReference>
<dbReference type="PANTHER" id="PTHR22883">
    <property type="entry name" value="ZINC FINGER DHHC DOMAIN CONTAINING PROTEIN"/>
    <property type="match status" value="1"/>
</dbReference>
<keyword evidence="6 8" id="KW-0472">Membrane</keyword>
<comment type="caution">
    <text evidence="10">The sequence shown here is derived from an EMBL/GenBank/DDBJ whole genome shotgun (WGS) entry which is preliminary data.</text>
</comment>
<dbReference type="GO" id="GO:0005794">
    <property type="term" value="C:Golgi apparatus"/>
    <property type="evidence" value="ECO:0007669"/>
    <property type="project" value="TreeGrafter"/>
</dbReference>
<proteinExistence type="inferred from homology"/>
<comment type="catalytic activity">
    <reaction evidence="8">
        <text>L-cysteinyl-[protein] + hexadecanoyl-CoA = S-hexadecanoyl-L-cysteinyl-[protein] + CoA</text>
        <dbReference type="Rhea" id="RHEA:36683"/>
        <dbReference type="Rhea" id="RHEA-COMP:10131"/>
        <dbReference type="Rhea" id="RHEA-COMP:11032"/>
        <dbReference type="ChEBI" id="CHEBI:29950"/>
        <dbReference type="ChEBI" id="CHEBI:57287"/>
        <dbReference type="ChEBI" id="CHEBI:57379"/>
        <dbReference type="ChEBI" id="CHEBI:74151"/>
        <dbReference type="EC" id="2.3.1.225"/>
    </reaction>
</comment>
<evidence type="ECO:0000256" key="1">
    <source>
        <dbReference type="ARBA" id="ARBA00004127"/>
    </source>
</evidence>
<feature type="domain" description="Palmitoyltransferase DHHC" evidence="9">
    <location>
        <begin position="149"/>
        <end position="258"/>
    </location>
</feature>